<reference evidence="3" key="2">
    <citation type="submission" date="2015-10" db="EMBL/GenBank/DDBJ databases">
        <title>Improved Draft Genome Sequence of Clostridium pasteurianum Strain ATCC 6013 (DSM 525) Using a Hybrid Next-Generation Sequencing Approach.</title>
        <authorList>
            <person name="Pyne M.E."/>
            <person name="Utturkar S.M."/>
            <person name="Brown S.D."/>
            <person name="Moo-Young M."/>
            <person name="Chung D.A."/>
            <person name="Chou P.C."/>
        </authorList>
    </citation>
    <scope>NUCLEOTIDE SEQUENCE</scope>
    <source>
        <strain evidence="3">ATCC 6013</strain>
    </source>
</reference>
<evidence type="ECO:0000313" key="4">
    <source>
        <dbReference type="Proteomes" id="UP000028042"/>
    </source>
</evidence>
<evidence type="ECO:0000313" key="3">
    <source>
        <dbReference type="EMBL" id="KRU11191.1"/>
    </source>
</evidence>
<reference evidence="2 5" key="1">
    <citation type="journal article" date="2015" name="Genome Announc.">
        <title>Complete Genome Sequence of the Nitrogen-Fixing and Solvent-Producing Clostridium pasteurianum DSM 525.</title>
        <authorList>
            <person name="Poehlein A."/>
            <person name="Grosse-Honebrink A."/>
            <person name="Zhang Y."/>
            <person name="Minton N.P."/>
            <person name="Daniel R."/>
        </authorList>
    </citation>
    <scope>NUCLEOTIDE SEQUENCE [LARGE SCALE GENOMIC DNA]</scope>
    <source>
        <strain evidence="2">DSM 525</strain>
        <strain evidence="5">DSM 525 / ATCC 6013</strain>
    </source>
</reference>
<dbReference type="GO" id="GO:0016491">
    <property type="term" value="F:oxidoreductase activity"/>
    <property type="evidence" value="ECO:0007669"/>
    <property type="project" value="InterPro"/>
</dbReference>
<evidence type="ECO:0000313" key="2">
    <source>
        <dbReference type="EMBL" id="AJA52801.1"/>
    </source>
</evidence>
<dbReference type="Gene3D" id="3.40.109.10">
    <property type="entry name" value="NADH Oxidase"/>
    <property type="match status" value="1"/>
</dbReference>
<organism evidence="2 5">
    <name type="scientific">Clostridium pasteurianum DSM 525 = ATCC 6013</name>
    <dbReference type="NCBI Taxonomy" id="1262449"/>
    <lineage>
        <taxon>Bacteria</taxon>
        <taxon>Bacillati</taxon>
        <taxon>Bacillota</taxon>
        <taxon>Clostridia</taxon>
        <taxon>Eubacteriales</taxon>
        <taxon>Clostridiaceae</taxon>
        <taxon>Clostridium</taxon>
    </lineage>
</organism>
<dbReference type="KEGG" id="cpae:CPAST_c27460"/>
<protein>
    <submittedName>
        <fullName evidence="2 3">Nitroreductase</fullName>
    </submittedName>
</protein>
<dbReference type="eggNOG" id="COG0778">
    <property type="taxonomic scope" value="Bacteria"/>
</dbReference>
<keyword evidence="5" id="KW-1185">Reference proteome</keyword>
<accession>A0A0H3J9L2</accession>
<dbReference type="Proteomes" id="UP000028042">
    <property type="component" value="Unassembled WGS sequence"/>
</dbReference>
<dbReference type="InterPro" id="IPR029479">
    <property type="entry name" value="Nitroreductase"/>
</dbReference>
<dbReference type="EMBL" id="JPGY02000001">
    <property type="protein sequence ID" value="KRU11191.1"/>
    <property type="molecule type" value="Genomic_DNA"/>
</dbReference>
<gene>
    <name evidence="2" type="ORF">CLPA_c27460</name>
    <name evidence="3" type="ORF">CP6013_00438</name>
</gene>
<dbReference type="SUPFAM" id="SSF55469">
    <property type="entry name" value="FMN-dependent nitroreductase-like"/>
    <property type="match status" value="1"/>
</dbReference>
<dbReference type="KEGG" id="cpat:CLPA_c27460"/>
<name>A0A0H3J9L2_CLOPA</name>
<dbReference type="PATRIC" id="fig|1262449.3.peg.1191"/>
<reference evidence="3 4" key="3">
    <citation type="journal article" name="Genome Announc.">
        <title>Improved Draft Genome Sequence of Clostridium pasteurianum Strain ATCC 6013 (DSM 525) Using a Hybrid Next-Generation Sequencing Approach.</title>
        <authorList>
            <person name="Pyne M.E."/>
            <person name="Utturkar S."/>
            <person name="Brown S.D."/>
            <person name="Moo-Young M."/>
            <person name="Chung D.A."/>
            <person name="Chou C.P."/>
        </authorList>
    </citation>
    <scope>NUCLEOTIDE SEQUENCE [LARGE SCALE GENOMIC DNA]</scope>
    <source>
        <strain evidence="3 4">ATCC 6013</strain>
    </source>
</reference>
<sequence length="69" mass="7932">MMLKITDLGLSSTWVGNFNSQKIRESFALPDNIIPVVILPIGYPHEKSVPHINHEKRFDINVTTFYNSF</sequence>
<dbReference type="RefSeq" id="WP_003442770.1">
    <property type="nucleotide sequence ID" value="NZ_ANZB01000003.1"/>
</dbReference>
<dbReference type="Proteomes" id="UP000030905">
    <property type="component" value="Chromosome"/>
</dbReference>
<dbReference type="AlphaFoldDB" id="A0A0H3J9L2"/>
<evidence type="ECO:0000259" key="1">
    <source>
        <dbReference type="Pfam" id="PF00881"/>
    </source>
</evidence>
<dbReference type="InterPro" id="IPR000415">
    <property type="entry name" value="Nitroreductase-like"/>
</dbReference>
<dbReference type="Pfam" id="PF00881">
    <property type="entry name" value="Nitroreductase"/>
    <property type="match status" value="1"/>
</dbReference>
<feature type="domain" description="Nitroreductase" evidence="1">
    <location>
        <begin position="1"/>
        <end position="43"/>
    </location>
</feature>
<dbReference type="EMBL" id="CP009268">
    <property type="protein sequence ID" value="AJA52801.1"/>
    <property type="molecule type" value="Genomic_DNA"/>
</dbReference>
<evidence type="ECO:0000313" key="5">
    <source>
        <dbReference type="Proteomes" id="UP000030905"/>
    </source>
</evidence>
<dbReference type="GeneID" id="98906680"/>
<proteinExistence type="predicted"/>